<sequence>MKKNKIRDVNKLIKLGWRNEEIAKYLNETEESSIDIGKIKVIETLLFENNINLLIYEINQLSNKNQYRLEIGQALYSNGIKINGFIVTIYNIVTDEYSSFTCNISICYGDEIQSTDYNSKYEPKTPIPIMNGYIYTIFGYFDEKKKVIIRKKDLLKWPRNYFLQELKSLVRWPDAPVYCRGETVPLHLNEQPHNLKNERFMYYTGIAWINSKIIKEKKRIQISNLGRIKMDNVIIKQEYDPKKGLLYMPGFIYSHKMMLEFLEKPNRPFGLAIHHIDNNGYNNNIRNLINITEEQHASIHPWMWENYYLEDDMLKSYKDDKLFNQILKDADEIFRNQTDVMI</sequence>
<dbReference type="Gene3D" id="3.90.75.20">
    <property type="match status" value="1"/>
</dbReference>
<dbReference type="InterPro" id="IPR044925">
    <property type="entry name" value="His-Me_finger_sf"/>
</dbReference>
<dbReference type="AlphaFoldDB" id="A0A806KL41"/>
<accession>A0A806KL41</accession>
<organism evidence="1">
    <name type="scientific">uncultured bacterium contig00087</name>
    <dbReference type="NCBI Taxonomy" id="1181560"/>
    <lineage>
        <taxon>Bacteria</taxon>
        <taxon>environmental samples</taxon>
    </lineage>
</organism>
<evidence type="ECO:0008006" key="2">
    <source>
        <dbReference type="Google" id="ProtNLM"/>
    </source>
</evidence>
<dbReference type="EMBL" id="JQ844261">
    <property type="protein sequence ID" value="AGS53930.1"/>
    <property type="molecule type" value="Genomic_DNA"/>
</dbReference>
<evidence type="ECO:0000313" key="1">
    <source>
        <dbReference type="EMBL" id="AGS53930.1"/>
    </source>
</evidence>
<proteinExistence type="predicted"/>
<dbReference type="SUPFAM" id="SSF54060">
    <property type="entry name" value="His-Me finger endonucleases"/>
    <property type="match status" value="1"/>
</dbReference>
<protein>
    <recommendedName>
        <fullName evidence="2">HNH nuclease domain-containing protein</fullName>
    </recommendedName>
</protein>
<reference evidence="1" key="1">
    <citation type="submission" date="2012-03" db="EMBL/GenBank/DDBJ databases">
        <title>Functional metagenomics reveals considerable lignocellulase gene clusters in the gut microbiome of a wood-feeding higher termite.</title>
        <authorList>
            <person name="Liu N."/>
        </authorList>
    </citation>
    <scope>NUCLEOTIDE SEQUENCE</scope>
</reference>
<name>A0A806KL41_9BACT</name>